<dbReference type="GO" id="GO:0005576">
    <property type="term" value="C:extracellular region"/>
    <property type="evidence" value="ECO:0007669"/>
    <property type="project" value="UniProtKB-SubCell"/>
</dbReference>
<gene>
    <name evidence="6" type="primary">LOC103360537</name>
</gene>
<dbReference type="AlphaFoldDB" id="A0A9Y4JYF1"/>
<proteinExistence type="predicted"/>
<evidence type="ECO:0000256" key="2">
    <source>
        <dbReference type="ARBA" id="ARBA00022525"/>
    </source>
</evidence>
<dbReference type="InterPro" id="IPR054554">
    <property type="entry name" value="ZP1/4_Ig-like"/>
</dbReference>
<keyword evidence="2" id="KW-0964">Secreted</keyword>
<dbReference type="RefSeq" id="XP_008284585.1">
    <property type="nucleotide sequence ID" value="XM_008286363.1"/>
</dbReference>
<keyword evidence="5" id="KW-1185">Reference proteome</keyword>
<dbReference type="Proteomes" id="UP000694891">
    <property type="component" value="Unplaced"/>
</dbReference>
<name>A0A9Y4JYF1_9TELE</name>
<sequence>MAWGDLSRQGFGPNQDHTAVQQLLKMEPKVECTGDSMKLLVQDAASTSGSLFFVDRGRYLAPLPLSKLPPSCGYTIRSTRRDLVLVAPYDGCFVTVEEGSYVLPLRWWGLPVRMTCPLMKQSLTNPPMVTCHTEGMVVKTEWTIAASKMKVN</sequence>
<organism evidence="5 6">
    <name type="scientific">Stegastes partitus</name>
    <name type="common">bicolor damselfish</name>
    <dbReference type="NCBI Taxonomy" id="144197"/>
    <lineage>
        <taxon>Eukaryota</taxon>
        <taxon>Metazoa</taxon>
        <taxon>Chordata</taxon>
        <taxon>Craniata</taxon>
        <taxon>Vertebrata</taxon>
        <taxon>Euteleostomi</taxon>
        <taxon>Actinopterygii</taxon>
        <taxon>Neopterygii</taxon>
        <taxon>Teleostei</taxon>
        <taxon>Neoteleostei</taxon>
        <taxon>Acanthomorphata</taxon>
        <taxon>Ovalentaria</taxon>
        <taxon>Pomacentridae</taxon>
        <taxon>Stegastes</taxon>
    </lineage>
</organism>
<evidence type="ECO:0000259" key="4">
    <source>
        <dbReference type="Pfam" id="PF22821"/>
    </source>
</evidence>
<dbReference type="GeneID" id="103360537"/>
<reference evidence="6" key="1">
    <citation type="submission" date="2025-08" db="UniProtKB">
        <authorList>
            <consortium name="RefSeq"/>
        </authorList>
    </citation>
    <scope>IDENTIFICATION</scope>
</reference>
<protein>
    <submittedName>
        <fullName evidence="6">Uncharacterized protein LOC103360537</fullName>
    </submittedName>
</protein>
<dbReference type="Pfam" id="PF22821">
    <property type="entry name" value="ZP1_ZP4_Ig-like"/>
    <property type="match status" value="1"/>
</dbReference>
<accession>A0A9Y4JYF1</accession>
<evidence type="ECO:0000313" key="6">
    <source>
        <dbReference type="RefSeq" id="XP_008284585.1"/>
    </source>
</evidence>
<evidence type="ECO:0000256" key="3">
    <source>
        <dbReference type="ARBA" id="ARBA00022729"/>
    </source>
</evidence>
<feature type="domain" description="Zona pellucida sperm-binding protein 1/4 Ig-like" evidence="4">
    <location>
        <begin position="32"/>
        <end position="107"/>
    </location>
</feature>
<keyword evidence="3" id="KW-0732">Signal</keyword>
<evidence type="ECO:0000313" key="5">
    <source>
        <dbReference type="Proteomes" id="UP000694891"/>
    </source>
</evidence>
<evidence type="ECO:0000256" key="1">
    <source>
        <dbReference type="ARBA" id="ARBA00004613"/>
    </source>
</evidence>
<comment type="subcellular location">
    <subcellularLocation>
        <location evidence="1">Secreted</location>
    </subcellularLocation>
</comment>